<dbReference type="EMBL" id="VCBC01000018">
    <property type="protein sequence ID" value="TLU61216.1"/>
    <property type="molecule type" value="Genomic_DNA"/>
</dbReference>
<dbReference type="OrthoDB" id="5196645at2"/>
<name>A0A5R9IC94_9GAMM</name>
<comment type="caution">
    <text evidence="2">The sequence shown here is derived from an EMBL/GenBank/DDBJ whole genome shotgun (WGS) entry which is preliminary data.</text>
</comment>
<gene>
    <name evidence="2" type="ORF">FE810_15450</name>
</gene>
<evidence type="ECO:0000313" key="2">
    <source>
        <dbReference type="EMBL" id="TLU61216.1"/>
    </source>
</evidence>
<protein>
    <submittedName>
        <fullName evidence="2">YHYH domain-containing protein</fullName>
    </submittedName>
</protein>
<dbReference type="Proteomes" id="UP000307790">
    <property type="component" value="Unassembled WGS sequence"/>
</dbReference>
<feature type="chain" id="PRO_5024375167" evidence="1">
    <location>
        <begin position="24"/>
        <end position="71"/>
    </location>
</feature>
<reference evidence="2 3" key="1">
    <citation type="submission" date="2019-05" db="EMBL/GenBank/DDBJ databases">
        <title>Genome sequences of Thalassotalea litorea 1K03283.</title>
        <authorList>
            <person name="Zhang D."/>
        </authorList>
    </citation>
    <scope>NUCLEOTIDE SEQUENCE [LARGE SCALE GENOMIC DNA]</scope>
    <source>
        <strain evidence="2 3">MCCC 1K03283</strain>
    </source>
</reference>
<keyword evidence="1" id="KW-0732">Signal</keyword>
<sequence>MKLHIIIKASLFTLLALTFNANAHSGRTDVNGGHNCSQKSKDKGLCSGYHYHGTTKHTHAKKAEKATAKSN</sequence>
<dbReference type="NCBIfam" id="NF033223">
    <property type="entry name" value="YHYH_alt"/>
    <property type="match status" value="1"/>
</dbReference>
<evidence type="ECO:0000256" key="1">
    <source>
        <dbReference type="SAM" id="SignalP"/>
    </source>
</evidence>
<keyword evidence="3" id="KW-1185">Reference proteome</keyword>
<dbReference type="AlphaFoldDB" id="A0A5R9IC94"/>
<accession>A0A5R9IC94</accession>
<dbReference type="InterPro" id="IPR047773">
    <property type="entry name" value="YHYH_dom_bact"/>
</dbReference>
<proteinExistence type="predicted"/>
<evidence type="ECO:0000313" key="3">
    <source>
        <dbReference type="Proteomes" id="UP000307790"/>
    </source>
</evidence>
<feature type="signal peptide" evidence="1">
    <location>
        <begin position="1"/>
        <end position="23"/>
    </location>
</feature>
<dbReference type="RefSeq" id="WP_138321290.1">
    <property type="nucleotide sequence ID" value="NZ_VCBC01000018.1"/>
</dbReference>
<organism evidence="2 3">
    <name type="scientific">Thalassotalea litorea</name>
    <dbReference type="NCBI Taxonomy" id="2020715"/>
    <lineage>
        <taxon>Bacteria</taxon>
        <taxon>Pseudomonadati</taxon>
        <taxon>Pseudomonadota</taxon>
        <taxon>Gammaproteobacteria</taxon>
        <taxon>Alteromonadales</taxon>
        <taxon>Colwelliaceae</taxon>
        <taxon>Thalassotalea</taxon>
    </lineage>
</organism>